<dbReference type="RefSeq" id="WP_264487948.1">
    <property type="nucleotide sequence ID" value="NZ_JAPDDT010000006.1"/>
</dbReference>
<dbReference type="Proteomes" id="UP001320876">
    <property type="component" value="Unassembled WGS sequence"/>
</dbReference>
<protein>
    <recommendedName>
        <fullName evidence="2">Glycosyl hydrolase family 95 catalytic domain-containing protein</fullName>
    </recommendedName>
</protein>
<evidence type="ECO:0000259" key="2">
    <source>
        <dbReference type="Pfam" id="PF22124"/>
    </source>
</evidence>
<gene>
    <name evidence="3" type="ORF">OKA05_14835</name>
</gene>
<feature type="domain" description="Glycosyl hydrolase family 95 catalytic" evidence="2">
    <location>
        <begin position="435"/>
        <end position="656"/>
    </location>
</feature>
<proteinExistence type="predicted"/>
<dbReference type="InterPro" id="IPR054363">
    <property type="entry name" value="GH95_cat"/>
</dbReference>
<dbReference type="SUPFAM" id="SSF48208">
    <property type="entry name" value="Six-hairpin glycosidases"/>
    <property type="match status" value="1"/>
</dbReference>
<dbReference type="InterPro" id="IPR012341">
    <property type="entry name" value="6hp_glycosidase-like_sf"/>
</dbReference>
<dbReference type="PANTHER" id="PTHR31084:SF0">
    <property type="entry name" value="ALPHA-L-FUCOSIDASE 2"/>
    <property type="match status" value="1"/>
</dbReference>
<dbReference type="Pfam" id="PF22124">
    <property type="entry name" value="Glyco_hydro_95_cat"/>
    <property type="match status" value="1"/>
</dbReference>
<sequence length="866" mass="95428">MLASRSSVLFFVLLALPCMAAPKPPAPEGADLAGKHAIIFGKPAARVPTAGMTDGPLLGNGDIGVVQAGSPDLLSFHIGKNDFWSLKRLLPLVVGQVRIVTPALKNATFHTEADLQLAETRGRFTQGDAELSTRSLVDANGSGFIQTLTNSGKQPLDITVHNIKSDEIRTATGPALVSPATKPALYGCEQSGKNRWFFKGAMADTQVLDRALSDEEIATLARAPRGEPQIFDGKTTRPANAPVIEKAMTFSAWIKPDELSKAGDYLFSSGAWNKSLSLGFSAGKLRFSLSGVTLQYRGTIPLREWTHVAAVYKDRTMRLHINGVAENNDAGASFHLDPDATPEGRKVGVSTRVLFKDGARSFTLQPGESATVATVILSDLDVKGADTLAAAKVQTAALTAGAVKQQIEAHRAWWRNYWSQSFIEIPDKVIEQNWYASQYTIASCCRAGKIAPGLWGNWITTNDSAWHGDYHLNYNFQAQFYGLYAANHTDETRPFYEAMNQSIPVGKRMAADRGWKGIHLPVALGPWGTLPYGERKDHGQRSNAAFAALPYFWYWNYTRDKEWLRKEGYAYVREVADFWEDYLKLENDRYVIVNDSVHEGSGPNTNAILSLGMVHALFENIVPMSEALDVDADKRAKWNEIRAKLSDFPTLERKGKTLFRYTSVGPAGWRDNTVGIQHIFPAGCIHLDSDPKLIEISHNMLDAMGRWSDPNGSASWYTACIRVGYKPAIVLKNLRTLFDKRSLPNKVLSFGGGGIENVAPSLAVTEMLFQSHARVLRFFPCWAKEQDARFGGIRAVGAFLVWAELKSGQISGVRIYSEKGLDCNLVNPWPQKTVQVIRNGRLAETVVGERFKIKTSTGESLELKAE</sequence>
<dbReference type="InterPro" id="IPR008928">
    <property type="entry name" value="6-hairpin_glycosidase_sf"/>
</dbReference>
<dbReference type="Pfam" id="PF13385">
    <property type="entry name" value="Laminin_G_3"/>
    <property type="match status" value="1"/>
</dbReference>
<feature type="signal peptide" evidence="1">
    <location>
        <begin position="1"/>
        <end position="20"/>
    </location>
</feature>
<comment type="caution">
    <text evidence="3">The sequence shown here is derived from an EMBL/GenBank/DDBJ whole genome shotgun (WGS) entry which is preliminary data.</text>
</comment>
<feature type="chain" id="PRO_5047254923" description="Glycosyl hydrolase family 95 catalytic domain-containing protein" evidence="1">
    <location>
        <begin position="21"/>
        <end position="866"/>
    </location>
</feature>
<evidence type="ECO:0000256" key="1">
    <source>
        <dbReference type="SAM" id="SignalP"/>
    </source>
</evidence>
<evidence type="ECO:0000313" key="4">
    <source>
        <dbReference type="Proteomes" id="UP001320876"/>
    </source>
</evidence>
<dbReference type="EMBL" id="JAPDDT010000006">
    <property type="protein sequence ID" value="MCW1923841.1"/>
    <property type="molecule type" value="Genomic_DNA"/>
</dbReference>
<dbReference type="SUPFAM" id="SSF49899">
    <property type="entry name" value="Concanavalin A-like lectins/glucanases"/>
    <property type="match status" value="1"/>
</dbReference>
<organism evidence="3 4">
    <name type="scientific">Luteolibacter arcticus</name>
    <dbReference type="NCBI Taxonomy" id="1581411"/>
    <lineage>
        <taxon>Bacteria</taxon>
        <taxon>Pseudomonadati</taxon>
        <taxon>Verrucomicrobiota</taxon>
        <taxon>Verrucomicrobiia</taxon>
        <taxon>Verrucomicrobiales</taxon>
        <taxon>Verrucomicrobiaceae</taxon>
        <taxon>Luteolibacter</taxon>
    </lineage>
</organism>
<dbReference type="Gene3D" id="1.50.10.10">
    <property type="match status" value="1"/>
</dbReference>
<reference evidence="3 4" key="1">
    <citation type="submission" date="2022-10" db="EMBL/GenBank/DDBJ databases">
        <title>Luteolibacter arcticus strain CCTCC AB 2014275, whole genome shotgun sequencing project.</title>
        <authorList>
            <person name="Zhao G."/>
            <person name="Shen L."/>
        </authorList>
    </citation>
    <scope>NUCLEOTIDE SEQUENCE [LARGE SCALE GENOMIC DNA]</scope>
    <source>
        <strain evidence="3 4">CCTCC AB 2014275</strain>
    </source>
</reference>
<name>A0ABT3GK44_9BACT</name>
<keyword evidence="4" id="KW-1185">Reference proteome</keyword>
<dbReference type="PANTHER" id="PTHR31084">
    <property type="entry name" value="ALPHA-L-FUCOSIDASE 2"/>
    <property type="match status" value="1"/>
</dbReference>
<dbReference type="Gene3D" id="2.70.98.50">
    <property type="entry name" value="putative glycoside hydrolase family protein from bacillus halodurans"/>
    <property type="match status" value="1"/>
</dbReference>
<dbReference type="Gene3D" id="2.60.120.200">
    <property type="match status" value="1"/>
</dbReference>
<dbReference type="InterPro" id="IPR013320">
    <property type="entry name" value="ConA-like_dom_sf"/>
</dbReference>
<accession>A0ABT3GK44</accession>
<evidence type="ECO:0000313" key="3">
    <source>
        <dbReference type="EMBL" id="MCW1923841.1"/>
    </source>
</evidence>
<keyword evidence="1" id="KW-0732">Signal</keyword>